<feature type="domain" description="Amine oxidase" evidence="6">
    <location>
        <begin position="10"/>
        <end position="490"/>
    </location>
</feature>
<evidence type="ECO:0000313" key="7">
    <source>
        <dbReference type="EMBL" id="SFG26757.1"/>
    </source>
</evidence>
<dbReference type="NCBIfam" id="TIGR02734">
    <property type="entry name" value="crtI_fam"/>
    <property type="match status" value="1"/>
</dbReference>
<evidence type="ECO:0000256" key="1">
    <source>
        <dbReference type="ARBA" id="ARBA00004829"/>
    </source>
</evidence>
<dbReference type="Gene3D" id="3.50.50.60">
    <property type="entry name" value="FAD/NAD(P)-binding domain"/>
    <property type="match status" value="2"/>
</dbReference>
<dbReference type="InterPro" id="IPR002937">
    <property type="entry name" value="Amino_oxidase"/>
</dbReference>
<dbReference type="STRING" id="185761.SAMN05660282_00420"/>
<proteinExistence type="inferred from homology"/>
<dbReference type="InterPro" id="IPR036188">
    <property type="entry name" value="FAD/NAD-bd_sf"/>
</dbReference>
<keyword evidence="8" id="KW-1185">Reference proteome</keyword>
<dbReference type="SUPFAM" id="SSF51905">
    <property type="entry name" value="FAD/NAD(P)-binding domain"/>
    <property type="match status" value="1"/>
</dbReference>
<keyword evidence="2 4" id="KW-0125">Carotenoid biosynthesis</keyword>
<dbReference type="PANTHER" id="PTHR43734:SF1">
    <property type="entry name" value="PHYTOENE DESATURASE"/>
    <property type="match status" value="1"/>
</dbReference>
<dbReference type="Proteomes" id="UP000199065">
    <property type="component" value="Unassembled WGS sequence"/>
</dbReference>
<gene>
    <name evidence="7" type="ORF">SAMN05660282_00420</name>
</gene>
<dbReference type="Pfam" id="PF01593">
    <property type="entry name" value="Amino_oxidase"/>
    <property type="match status" value="1"/>
</dbReference>
<dbReference type="GO" id="GO:0016491">
    <property type="term" value="F:oxidoreductase activity"/>
    <property type="evidence" value="ECO:0007669"/>
    <property type="project" value="UniProtKB-KW"/>
</dbReference>
<dbReference type="PANTHER" id="PTHR43734">
    <property type="entry name" value="PHYTOENE DESATURASE"/>
    <property type="match status" value="1"/>
</dbReference>
<organism evidence="7 8">
    <name type="scientific">Corynebacterium spheniscorum</name>
    <dbReference type="NCBI Taxonomy" id="185761"/>
    <lineage>
        <taxon>Bacteria</taxon>
        <taxon>Bacillati</taxon>
        <taxon>Actinomycetota</taxon>
        <taxon>Actinomycetes</taxon>
        <taxon>Mycobacteriales</taxon>
        <taxon>Corynebacteriaceae</taxon>
        <taxon>Corynebacterium</taxon>
    </lineage>
</organism>
<dbReference type="PRINTS" id="PR00419">
    <property type="entry name" value="ADXRDTASE"/>
</dbReference>
<dbReference type="OrthoDB" id="9774675at2"/>
<comment type="similarity">
    <text evidence="4">Belongs to the carotenoid/retinoid oxidoreductase family.</text>
</comment>
<feature type="compositionally biased region" description="Basic residues" evidence="5">
    <location>
        <begin position="590"/>
        <end position="600"/>
    </location>
</feature>
<feature type="compositionally biased region" description="Low complexity" evidence="5">
    <location>
        <begin position="607"/>
        <end position="616"/>
    </location>
</feature>
<name>A0A1I2QKJ5_9CORY</name>
<evidence type="ECO:0000256" key="4">
    <source>
        <dbReference type="RuleBase" id="RU362075"/>
    </source>
</evidence>
<evidence type="ECO:0000259" key="6">
    <source>
        <dbReference type="Pfam" id="PF01593"/>
    </source>
</evidence>
<accession>A0A1I2QKJ5</accession>
<reference evidence="7 8" key="1">
    <citation type="submission" date="2016-10" db="EMBL/GenBank/DDBJ databases">
        <authorList>
            <person name="de Groot N.N."/>
        </authorList>
    </citation>
    <scope>NUCLEOTIDE SEQUENCE [LARGE SCALE GENOMIC DNA]</scope>
    <source>
        <strain>J11</strain>
        <strain evidence="8">PG 39</strain>
    </source>
</reference>
<comment type="pathway">
    <text evidence="1 4">Carotenoid biosynthesis.</text>
</comment>
<dbReference type="AlphaFoldDB" id="A0A1I2QKJ5"/>
<dbReference type="EMBL" id="FOPJ01000002">
    <property type="protein sequence ID" value="SFG26757.1"/>
    <property type="molecule type" value="Genomic_DNA"/>
</dbReference>
<protein>
    <submittedName>
        <fullName evidence="7">Phytoene desaturase</fullName>
    </submittedName>
</protein>
<evidence type="ECO:0000256" key="5">
    <source>
        <dbReference type="SAM" id="MobiDB-lite"/>
    </source>
</evidence>
<feature type="region of interest" description="Disordered" evidence="5">
    <location>
        <begin position="590"/>
        <end position="625"/>
    </location>
</feature>
<evidence type="ECO:0000256" key="3">
    <source>
        <dbReference type="ARBA" id="ARBA00023002"/>
    </source>
</evidence>
<evidence type="ECO:0000256" key="2">
    <source>
        <dbReference type="ARBA" id="ARBA00022746"/>
    </source>
</evidence>
<dbReference type="GO" id="GO:0016117">
    <property type="term" value="P:carotenoid biosynthetic process"/>
    <property type="evidence" value="ECO:0007669"/>
    <property type="project" value="UniProtKB-KW"/>
</dbReference>
<sequence>MKVVIIGAGISGLATAGLLARDGHEVTVLEKNPQVGGRAGFIEDAGFRFDTGPSWYLMPEAFEHFYQAMGTSVEEELKLVDLGGYRVYSGDHEPLDIRTGEVPLLFESLEKGAGKKLKRYLSRSAKIYQLALRRFLYTSYTSPRPFLHFDVLGHAVLLGRLLAGNLWKLVSSTVKDQRLRQILAYPAVFLSTRPKNTPALYQLMSHTDLTEGVKYPMGGFWAFVQSLQHLAEDHGATILTNTPVSAIEVDSFNVVSGVRAGFGKNTQHFDADVVVSCADLHHCENSLLPKKLRTYPEQYFSRRDPGIGAVVVMAGVKGKIPELAHHTLIFSEEWTQDFDACFDGLQPGYSSSIYISKISETDPQAAPEGHENLFILIPTVADASIGHGDVHHEQCSPKVEEIVDATISAVEKRLGISLDIVTRKVLGPTDYAEQFHAWCGGALGPAHTLRQSAFMRAKNASKKVAGLYYAGATTIPGVGVPMCLISAELARERVHQFLEKPEPHPAFQRGFKQIAADVRPNAQQLAQSISESASARFAQASDAYQRAKDGEVKEQLAKAAEDAKQRIQEFATQEDPKTDKPNVKRFLRRAAQRAVRRGLKRQGGQGPKQQGPAQPRTETPTREEN</sequence>
<evidence type="ECO:0000313" key="8">
    <source>
        <dbReference type="Proteomes" id="UP000199065"/>
    </source>
</evidence>
<dbReference type="RefSeq" id="WP_092283947.1">
    <property type="nucleotide sequence ID" value="NZ_FOPJ01000002.1"/>
</dbReference>
<keyword evidence="3 4" id="KW-0560">Oxidoreductase</keyword>
<dbReference type="InterPro" id="IPR014105">
    <property type="entry name" value="Carotenoid/retinoid_OxRdtase"/>
</dbReference>